<proteinExistence type="predicted"/>
<evidence type="ECO:0000313" key="2">
    <source>
        <dbReference type="EMBL" id="EKD05212.1"/>
    </source>
</evidence>
<gene>
    <name evidence="2" type="ORF">A1Q2_00442</name>
</gene>
<sequence length="468" mass="50684">MTLPYASYPDIVEDILRLSGRHTLLTARGTCSTLRDWVDRVLTGETLFFRSVGGQIVVSSQQGVWEPDLPPLRNWPSPTRTTSRSPSRSRESSRTRSPRRHRSPSPWRRYVPANPSAVDPPAPASPAEPDEERLPCFHPTGSPSARAKGVSRAKVIVLVDVPPSPGLDAVLSHAPGTAHIVILHAQHAPAPAYSIPKVSKLTMSVTPNCLCGARLGIKEVGKRWARRAPASLLPSDVEGVGGGAAWWKEGRVNGAKGGLNDGGGVTPELRHSAQTVHVRLTRLIADPILARASYSQLCAGLSGALGPETTELVLEQQGVMPEPFWNPACLIPLPPPSLSRALTPKPPPTSPLSPSSPNFPLDPASRTDPPPALKLKRVEILARALPDFEVRSLVERLRARMRRTASQTEDHAELRRRFATYLGLPIESVRARELPRCEWKRLHGQPAEPSGRCGHCAPLPSGLEGILV</sequence>
<organism evidence="2 3">
    <name type="scientific">Trichosporon asahii var. asahii (strain CBS 8904)</name>
    <name type="common">Yeast</name>
    <dbReference type="NCBI Taxonomy" id="1220162"/>
    <lineage>
        <taxon>Eukaryota</taxon>
        <taxon>Fungi</taxon>
        <taxon>Dikarya</taxon>
        <taxon>Basidiomycota</taxon>
        <taxon>Agaricomycotina</taxon>
        <taxon>Tremellomycetes</taxon>
        <taxon>Trichosporonales</taxon>
        <taxon>Trichosporonaceae</taxon>
        <taxon>Trichosporon</taxon>
    </lineage>
</organism>
<comment type="caution">
    <text evidence="2">The sequence shown here is derived from an EMBL/GenBank/DDBJ whole genome shotgun (WGS) entry which is preliminary data.</text>
</comment>
<keyword evidence="3" id="KW-1185">Reference proteome</keyword>
<evidence type="ECO:0000313" key="3">
    <source>
        <dbReference type="Proteomes" id="UP000006757"/>
    </source>
</evidence>
<name>K1W087_TRIAC</name>
<feature type="compositionally biased region" description="Low complexity" evidence="1">
    <location>
        <begin position="352"/>
        <end position="363"/>
    </location>
</feature>
<dbReference type="Proteomes" id="UP000006757">
    <property type="component" value="Unassembled WGS sequence"/>
</dbReference>
<accession>K1W087</accession>
<dbReference type="AlphaFoldDB" id="K1W087"/>
<feature type="compositionally biased region" description="Low complexity" evidence="1">
    <location>
        <begin position="76"/>
        <end position="86"/>
    </location>
</feature>
<dbReference type="EMBL" id="AMBO01000140">
    <property type="protein sequence ID" value="EKD05212.1"/>
    <property type="molecule type" value="Genomic_DNA"/>
</dbReference>
<evidence type="ECO:0000256" key="1">
    <source>
        <dbReference type="SAM" id="MobiDB-lite"/>
    </source>
</evidence>
<feature type="region of interest" description="Disordered" evidence="1">
    <location>
        <begin position="67"/>
        <end position="149"/>
    </location>
</feature>
<dbReference type="InParanoid" id="K1W087"/>
<reference evidence="2 3" key="1">
    <citation type="journal article" date="2012" name="Eukaryot. Cell">
        <title>Genome sequence of the Trichosporon asahii environmental strain CBS 8904.</title>
        <authorList>
            <person name="Yang R.Y."/>
            <person name="Li H.T."/>
            <person name="Zhu H."/>
            <person name="Zhou G.P."/>
            <person name="Wang M."/>
            <person name="Wang L."/>
        </authorList>
    </citation>
    <scope>NUCLEOTIDE SEQUENCE [LARGE SCALE GENOMIC DNA]</scope>
    <source>
        <strain evidence="2 3">CBS 8904</strain>
    </source>
</reference>
<dbReference type="HOGENOM" id="CLU_584202_0_0_1"/>
<feature type="compositionally biased region" description="Low complexity" evidence="1">
    <location>
        <begin position="104"/>
        <end position="117"/>
    </location>
</feature>
<feature type="region of interest" description="Disordered" evidence="1">
    <location>
        <begin position="337"/>
        <end position="370"/>
    </location>
</feature>
<protein>
    <submittedName>
        <fullName evidence="2">Uncharacterized protein</fullName>
    </submittedName>
</protein>